<dbReference type="InterPro" id="IPR036388">
    <property type="entry name" value="WH-like_DNA-bd_sf"/>
</dbReference>
<evidence type="ECO:0000256" key="2">
    <source>
        <dbReference type="ARBA" id="ARBA00022980"/>
    </source>
</evidence>
<feature type="compositionally biased region" description="Basic and acidic residues" evidence="4">
    <location>
        <begin position="27"/>
        <end position="37"/>
    </location>
</feature>
<dbReference type="GO" id="GO:0003723">
    <property type="term" value="F:RNA binding"/>
    <property type="evidence" value="ECO:0007669"/>
    <property type="project" value="TreeGrafter"/>
</dbReference>
<sequence>MEASRSIHHEIISLKGSQLRAGLCRDVPSRARADRAVPSRAGPRQSGPGRAEPRQPTPGRAQPQPSGAEAACPVPSRAEPCRAVPSRAMVAGMLMPLERLRAILELLFREGVLVAEKDPRPRRAHPQLPGVPNVEVLRAMASLRSRRLVRETFAWRHFYWYLTDEGIAYLRRYLRLPPEIVPLSLQRCRPARRPANAVDASDPGLGRPRPAGGDRLYRRKEEAQRHVEPLAAAAAAGGLSQPPPQPGPGPAPQPDPRAVPPPAGPVSSR</sequence>
<dbReference type="AlphaFoldDB" id="A0AAN7RGJ0"/>
<feature type="region of interest" description="Disordered" evidence="4">
    <location>
        <begin position="191"/>
        <end position="269"/>
    </location>
</feature>
<evidence type="ECO:0000256" key="3">
    <source>
        <dbReference type="ARBA" id="ARBA00023274"/>
    </source>
</evidence>
<dbReference type="PANTHER" id="PTHR12146">
    <property type="entry name" value="40S RIBOSOMAL PROTEIN S10"/>
    <property type="match status" value="1"/>
</dbReference>
<keyword evidence="3" id="KW-0687">Ribonucleoprotein</keyword>
<dbReference type="Gene3D" id="1.10.10.10">
    <property type="entry name" value="Winged helix-like DNA-binding domain superfamily/Winged helix DNA-binding domain"/>
    <property type="match status" value="1"/>
</dbReference>
<feature type="compositionally biased region" description="Basic and acidic residues" evidence="4">
    <location>
        <begin position="215"/>
        <end position="228"/>
    </location>
</feature>
<evidence type="ECO:0000256" key="4">
    <source>
        <dbReference type="SAM" id="MobiDB-lite"/>
    </source>
</evidence>
<dbReference type="Proteomes" id="UP001333110">
    <property type="component" value="Unassembled WGS sequence"/>
</dbReference>
<feature type="region of interest" description="Disordered" evidence="4">
    <location>
        <begin position="25"/>
        <end position="77"/>
    </location>
</feature>
<dbReference type="FunFam" id="1.10.10.10:FF:000388">
    <property type="entry name" value="plectin isoform X1"/>
    <property type="match status" value="1"/>
</dbReference>
<organism evidence="6 7">
    <name type="scientific">Mycteria americana</name>
    <name type="common">Wood stork</name>
    <dbReference type="NCBI Taxonomy" id="33587"/>
    <lineage>
        <taxon>Eukaryota</taxon>
        <taxon>Metazoa</taxon>
        <taxon>Chordata</taxon>
        <taxon>Craniata</taxon>
        <taxon>Vertebrata</taxon>
        <taxon>Euteleostomi</taxon>
        <taxon>Archelosauria</taxon>
        <taxon>Archosauria</taxon>
        <taxon>Dinosauria</taxon>
        <taxon>Saurischia</taxon>
        <taxon>Theropoda</taxon>
        <taxon>Coelurosauria</taxon>
        <taxon>Aves</taxon>
        <taxon>Neognathae</taxon>
        <taxon>Neoaves</taxon>
        <taxon>Aequornithes</taxon>
        <taxon>Ciconiiformes</taxon>
        <taxon>Ciconiidae</taxon>
        <taxon>Mycteria</taxon>
    </lineage>
</organism>
<feature type="compositionally biased region" description="Pro residues" evidence="4">
    <location>
        <begin position="241"/>
        <end position="269"/>
    </location>
</feature>
<evidence type="ECO:0000256" key="1">
    <source>
        <dbReference type="ARBA" id="ARBA00007278"/>
    </source>
</evidence>
<protein>
    <recommendedName>
        <fullName evidence="5">Plectin/eS10 N-terminal domain-containing protein</fullName>
    </recommendedName>
</protein>
<name>A0AAN7RGJ0_MYCAM</name>
<evidence type="ECO:0000313" key="6">
    <source>
        <dbReference type="EMBL" id="KAK4805804.1"/>
    </source>
</evidence>
<evidence type="ECO:0000259" key="5">
    <source>
        <dbReference type="Pfam" id="PF03501"/>
    </source>
</evidence>
<dbReference type="GO" id="GO:0003735">
    <property type="term" value="F:structural constituent of ribosome"/>
    <property type="evidence" value="ECO:0007669"/>
    <property type="project" value="TreeGrafter"/>
</dbReference>
<dbReference type="EMBL" id="JAUNZN010000053">
    <property type="protein sequence ID" value="KAK4805804.1"/>
    <property type="molecule type" value="Genomic_DNA"/>
</dbReference>
<dbReference type="Pfam" id="PF03501">
    <property type="entry name" value="S10_plectin"/>
    <property type="match status" value="1"/>
</dbReference>
<gene>
    <name evidence="6" type="ORF">QYF61_000410</name>
</gene>
<dbReference type="InterPro" id="IPR037447">
    <property type="entry name" value="Ribosomal_eS10"/>
</dbReference>
<feature type="compositionally biased region" description="Low complexity" evidence="4">
    <location>
        <begin position="229"/>
        <end position="240"/>
    </location>
</feature>
<reference evidence="6 7" key="1">
    <citation type="journal article" date="2023" name="J. Hered.">
        <title>Chromosome-level genome of the wood stork (Mycteria americana) provides insight into avian chromosome evolution.</title>
        <authorList>
            <person name="Flamio R. Jr."/>
            <person name="Ramstad K.M."/>
        </authorList>
    </citation>
    <scope>NUCLEOTIDE SEQUENCE [LARGE SCALE GENOMIC DNA]</scope>
    <source>
        <strain evidence="6">JAX WOST 10</strain>
    </source>
</reference>
<keyword evidence="2" id="KW-0689">Ribosomal protein</keyword>
<proteinExistence type="inferred from homology"/>
<dbReference type="InterPro" id="IPR005326">
    <property type="entry name" value="Plectin_eS10_N"/>
</dbReference>
<dbReference type="GO" id="GO:0022627">
    <property type="term" value="C:cytosolic small ribosomal subunit"/>
    <property type="evidence" value="ECO:0007669"/>
    <property type="project" value="TreeGrafter"/>
</dbReference>
<keyword evidence="7" id="KW-1185">Reference proteome</keyword>
<evidence type="ECO:0000313" key="7">
    <source>
        <dbReference type="Proteomes" id="UP001333110"/>
    </source>
</evidence>
<feature type="domain" description="Plectin/eS10 N-terminal" evidence="5">
    <location>
        <begin position="95"/>
        <end position="187"/>
    </location>
</feature>
<comment type="caution">
    <text evidence="6">The sequence shown here is derived from an EMBL/GenBank/DDBJ whole genome shotgun (WGS) entry which is preliminary data.</text>
</comment>
<dbReference type="PANTHER" id="PTHR12146:SF25">
    <property type="entry name" value="PLECTIN_ES10 N-TERMINAL DOMAIN-CONTAINING PROTEIN"/>
    <property type="match status" value="1"/>
</dbReference>
<comment type="similarity">
    <text evidence="1">Belongs to the eukaryotic ribosomal protein eS10 family.</text>
</comment>
<accession>A0AAN7RGJ0</accession>